<dbReference type="InterPro" id="IPR006268">
    <property type="entry name" value="DAHP_syn_2"/>
</dbReference>
<evidence type="ECO:0000313" key="3">
    <source>
        <dbReference type="EMBL" id="AKG74301.1"/>
    </source>
</evidence>
<dbReference type="GO" id="GO:0016832">
    <property type="term" value="F:aldehyde-lyase activity"/>
    <property type="evidence" value="ECO:0007669"/>
    <property type="project" value="InterPro"/>
</dbReference>
<dbReference type="OrthoDB" id="9780456at2"/>
<dbReference type="Gene3D" id="3.20.20.70">
    <property type="entry name" value="Aldolase class I"/>
    <property type="match status" value="1"/>
</dbReference>
<dbReference type="PANTHER" id="PTHR43018:SF1">
    <property type="entry name" value="PROTEIN AROA(G)"/>
    <property type="match status" value="1"/>
</dbReference>
<dbReference type="Proteomes" id="UP000034029">
    <property type="component" value="Chromosome"/>
</dbReference>
<protein>
    <submittedName>
        <fullName evidence="3">3-deoxy-7-phosphoheptulonate synthase</fullName>
    </submittedName>
    <submittedName>
        <fullName evidence="4">3-deoxy-D-arabinoheptulosonate-7-phosphate synthase</fullName>
    </submittedName>
</protein>
<proteinExistence type="predicted"/>
<name>A0A0F7HMT7_9STAP</name>
<dbReference type="GO" id="GO:0016740">
    <property type="term" value="F:transferase activity"/>
    <property type="evidence" value="ECO:0007669"/>
    <property type="project" value="UniProtKB-KW"/>
</dbReference>
<gene>
    <name evidence="3" type="ORF">AAT16_08690</name>
    <name evidence="4" type="ORF">SAMN05216235_2635</name>
</gene>
<keyword evidence="1" id="KW-0808">Transferase</keyword>
<dbReference type="SUPFAM" id="SSF51569">
    <property type="entry name" value="Aldolase"/>
    <property type="match status" value="1"/>
</dbReference>
<dbReference type="Proteomes" id="UP000183090">
    <property type="component" value="Unassembled WGS sequence"/>
</dbReference>
<organism evidence="4 6">
    <name type="scientific">Salinicoccus halodurans</name>
    <dbReference type="NCBI Taxonomy" id="407035"/>
    <lineage>
        <taxon>Bacteria</taxon>
        <taxon>Bacillati</taxon>
        <taxon>Bacillota</taxon>
        <taxon>Bacilli</taxon>
        <taxon>Bacillales</taxon>
        <taxon>Staphylococcaceae</taxon>
        <taxon>Salinicoccus</taxon>
    </lineage>
</organism>
<dbReference type="NCBIfam" id="TIGR01361">
    <property type="entry name" value="DAHP_synth_Bsub"/>
    <property type="match status" value="1"/>
</dbReference>
<reference evidence="5" key="2">
    <citation type="submission" date="2015-04" db="EMBL/GenBank/DDBJ databases">
        <title>Complete genome sequence of Salinicoccus halodurans strain H3B36, isolated from the Qaidam basin of China.</title>
        <authorList>
            <person name="Ma Y."/>
            <person name="Jiang K."/>
            <person name="Xue Y."/>
        </authorList>
    </citation>
    <scope>NUCLEOTIDE SEQUENCE [LARGE SCALE GENOMIC DNA]</scope>
    <source>
        <strain evidence="5">H3B36</strain>
    </source>
</reference>
<dbReference type="InterPro" id="IPR052899">
    <property type="entry name" value="Class-I_DAHP_synthase"/>
</dbReference>
<reference evidence="3 5" key="1">
    <citation type="journal article" date="2015" name="Int. J. Syst. Evol. Microbiol.">
        <title>Complete genome sequence of Salinicoccus halodurans H3B36, isolated from the Qaidam Basin in China.</title>
        <authorList>
            <person name="Jiang K."/>
            <person name="Xue Y."/>
            <person name="Ma Y."/>
        </authorList>
    </citation>
    <scope>NUCLEOTIDE SEQUENCE [LARGE SCALE GENOMIC DNA]</scope>
    <source>
        <strain evidence="3 5">H3B36</strain>
    </source>
</reference>
<dbReference type="InterPro" id="IPR006218">
    <property type="entry name" value="DAHP1/KDSA"/>
</dbReference>
<evidence type="ECO:0000259" key="2">
    <source>
        <dbReference type="Pfam" id="PF00793"/>
    </source>
</evidence>
<dbReference type="KEGG" id="shv:AAT16_08690"/>
<sequence>MSYNHDDELMEIDKKLLALLDERIHKVSTMENEINEEAYLQNVISNYNGTYSKACVLKLLRSLFKESDGLTDCGKEKKMLFSREYKKSDSIVNVGELRIGGTDPVNIFGPCAVESYRQTSSVASMLADRGLRIMRGGAFKPRTSPYDFQGLGEKGLEILAQIREQYGIAVVSEITAPEHVELAEPYLDVFQIGARNMQNFELLKAAGRTDMPILLKRGLSATLEEFLCAAEYILAEGNQQVILCERGIRTYEKSTRNTLDISAVPLLKQASHLPVMVDVTHSTGRKEIMLECARGALAAGADGIMAEVHPEPVMALSDNKQQMSFAEFDNFYTNLL</sequence>
<dbReference type="EMBL" id="FOTB01000006">
    <property type="protein sequence ID" value="SFK94205.1"/>
    <property type="molecule type" value="Genomic_DNA"/>
</dbReference>
<feature type="domain" description="DAHP synthetase I/KDSA" evidence="2">
    <location>
        <begin position="96"/>
        <end position="332"/>
    </location>
</feature>
<dbReference type="NCBIfam" id="NF006421">
    <property type="entry name" value="PRK08673.1"/>
    <property type="match status" value="1"/>
</dbReference>
<accession>A0A0F7HMT7</accession>
<evidence type="ECO:0000313" key="4">
    <source>
        <dbReference type="EMBL" id="SFK94205.1"/>
    </source>
</evidence>
<dbReference type="Pfam" id="PF00793">
    <property type="entry name" value="DAHP_synth_1"/>
    <property type="match status" value="1"/>
</dbReference>
<evidence type="ECO:0000313" key="5">
    <source>
        <dbReference type="Proteomes" id="UP000034029"/>
    </source>
</evidence>
<dbReference type="GO" id="GO:0009073">
    <property type="term" value="P:aromatic amino acid family biosynthetic process"/>
    <property type="evidence" value="ECO:0007669"/>
    <property type="project" value="InterPro"/>
</dbReference>
<keyword evidence="5" id="KW-1185">Reference proteome</keyword>
<dbReference type="AlphaFoldDB" id="A0A0F7HMT7"/>
<evidence type="ECO:0000313" key="6">
    <source>
        <dbReference type="Proteomes" id="UP000183090"/>
    </source>
</evidence>
<dbReference type="InterPro" id="IPR013785">
    <property type="entry name" value="Aldolase_TIM"/>
</dbReference>
<dbReference type="PANTHER" id="PTHR43018">
    <property type="entry name" value="PHOSPHO-2-DEHYDRO-3-DEOXYHEPTONATE ALDOLASE"/>
    <property type="match status" value="1"/>
</dbReference>
<dbReference type="EMBL" id="CP011366">
    <property type="protein sequence ID" value="AKG74301.1"/>
    <property type="molecule type" value="Genomic_DNA"/>
</dbReference>
<reference evidence="4 6" key="3">
    <citation type="submission" date="2016-10" db="EMBL/GenBank/DDBJ databases">
        <authorList>
            <person name="Varghese N."/>
            <person name="Submissions S."/>
        </authorList>
    </citation>
    <scope>NUCLEOTIDE SEQUENCE [LARGE SCALE GENOMIC DNA]</scope>
    <source>
        <strain evidence="4 6">CGMCC 1.6501</strain>
    </source>
</reference>
<dbReference type="RefSeq" id="WP_046790483.1">
    <property type="nucleotide sequence ID" value="NZ_CP011366.1"/>
</dbReference>
<evidence type="ECO:0000256" key="1">
    <source>
        <dbReference type="ARBA" id="ARBA00022679"/>
    </source>
</evidence>
<dbReference type="NCBIfam" id="NF009239">
    <property type="entry name" value="PRK12595.1"/>
    <property type="match status" value="1"/>
</dbReference>